<keyword evidence="1" id="KW-0812">Transmembrane</keyword>
<accession>A0ABN3Z508</accession>
<reference evidence="4 5" key="1">
    <citation type="journal article" date="2011" name="Front. Microbiol.">
        <title>Genomic signatures of strain selection and enhancement in Bacillus atrophaeus var. globigii, a historical biowarfare simulant.</title>
        <authorList>
            <person name="Gibbons H.S."/>
            <person name="Broomall S.M."/>
            <person name="McNew L.A."/>
            <person name="Daligault H."/>
            <person name="Chapman C."/>
            <person name="Bruce D."/>
            <person name="Karavis M."/>
            <person name="Krepps M."/>
            <person name="McGregor P.A."/>
            <person name="Hong C."/>
            <person name="Park K.H."/>
            <person name="Akmal A."/>
            <person name="Feldman A."/>
            <person name="Lin J.S."/>
            <person name="Chang W.E."/>
            <person name="Higgs B.W."/>
            <person name="Demirev P."/>
            <person name="Lindquist J."/>
            <person name="Liem A."/>
            <person name="Fochler E."/>
            <person name="Read T.D."/>
            <person name="Tapia R."/>
            <person name="Johnson S."/>
            <person name="Bishop-Lilly K.A."/>
            <person name="Detter C."/>
            <person name="Han C."/>
            <person name="Sozhamannan S."/>
            <person name="Rosenzweig C.N."/>
            <person name="Skowronski E.W."/>
        </authorList>
    </citation>
    <scope>NUCLEOTIDE SEQUENCE [LARGE SCALE GENOMIC DNA]</scope>
    <source>
        <strain evidence="4 5">1942</strain>
    </source>
</reference>
<dbReference type="RefSeq" id="WP_013390411.1">
    <property type="nucleotide sequence ID" value="NC_014639.1"/>
</dbReference>
<dbReference type="InterPro" id="IPR021729">
    <property type="entry name" value="DUF3298"/>
</dbReference>
<dbReference type="Gene3D" id="3.90.640.20">
    <property type="entry name" value="Heat-shock cognate protein, ATPase"/>
    <property type="match status" value="1"/>
</dbReference>
<evidence type="ECO:0000313" key="5">
    <source>
        <dbReference type="Proteomes" id="UP000006867"/>
    </source>
</evidence>
<dbReference type="Gene3D" id="3.30.565.40">
    <property type="entry name" value="Fervidobacterium nodosum Rt17-B1 like"/>
    <property type="match status" value="1"/>
</dbReference>
<gene>
    <name evidence="4" type="ordered locus">BATR1942_00600</name>
</gene>
<keyword evidence="5" id="KW-1185">Reference proteome</keyword>
<evidence type="ECO:0000256" key="1">
    <source>
        <dbReference type="SAM" id="Phobius"/>
    </source>
</evidence>
<evidence type="ECO:0000259" key="2">
    <source>
        <dbReference type="Pfam" id="PF11738"/>
    </source>
</evidence>
<evidence type="ECO:0000259" key="3">
    <source>
        <dbReference type="Pfam" id="PF13739"/>
    </source>
</evidence>
<dbReference type="Pfam" id="PF13739">
    <property type="entry name" value="PdaC"/>
    <property type="match status" value="1"/>
</dbReference>
<feature type="domain" description="DUF3298" evidence="2">
    <location>
        <begin position="190"/>
        <end position="271"/>
    </location>
</feature>
<dbReference type="EMBL" id="CP002207">
    <property type="protein sequence ID" value="ADP31080.1"/>
    <property type="molecule type" value="Genomic_DNA"/>
</dbReference>
<dbReference type="InterPro" id="IPR025303">
    <property type="entry name" value="PdaC"/>
</dbReference>
<feature type="domain" description="Deacetylase PdaC" evidence="3">
    <location>
        <begin position="86"/>
        <end position="159"/>
    </location>
</feature>
<protein>
    <submittedName>
        <fullName evidence="4">Anti-sigmaV factor</fullName>
    </submittedName>
</protein>
<sequence length="285" mass="33078">MDKRLEKLREEYENVPIPKELDSIIERAFQQKPKRKKIFLWPTSAVVAAAILFITTVNMNPDAAHAMSKIPVIGKIVKVVTFNEFKEERNQLSIDVKTPALSGLTNKSLEENINKKYIKESKELYQEFAKSASKNKQGHLDIYSNYETVTDTPDLLSVRRDIQKTEASGYTQSRYINIDKKNEILITLNSLFKDDRYIKVISQNIKEQMQKQMKADSNKIYWITDEDMDPFKSIDPDQTFYITKDHKLVISFDEYEVAPGYMGVTEFKIPTKVISKLLVGDRYIQ</sequence>
<keyword evidence="1" id="KW-1133">Transmembrane helix</keyword>
<organism evidence="4 5">
    <name type="scientific">Bacillus atrophaeus (strain 1942)</name>
    <dbReference type="NCBI Taxonomy" id="720555"/>
    <lineage>
        <taxon>Bacteria</taxon>
        <taxon>Bacillati</taxon>
        <taxon>Bacillota</taxon>
        <taxon>Bacilli</taxon>
        <taxon>Bacillales</taxon>
        <taxon>Bacillaceae</taxon>
        <taxon>Bacillus</taxon>
    </lineage>
</organism>
<proteinExistence type="predicted"/>
<evidence type="ECO:0000313" key="4">
    <source>
        <dbReference type="EMBL" id="ADP31080.1"/>
    </source>
</evidence>
<dbReference type="Pfam" id="PF11738">
    <property type="entry name" value="DUF3298"/>
    <property type="match status" value="1"/>
</dbReference>
<feature type="transmembrane region" description="Helical" evidence="1">
    <location>
        <begin position="38"/>
        <end position="59"/>
    </location>
</feature>
<dbReference type="InterPro" id="IPR037126">
    <property type="entry name" value="PdaC/RsiV-like_sf"/>
</dbReference>
<dbReference type="Proteomes" id="UP000006867">
    <property type="component" value="Chromosome"/>
</dbReference>
<keyword evidence="1" id="KW-0472">Membrane</keyword>
<name>A0ABN3Z508_BACA1</name>